<organism evidence="1 2">
    <name type="scientific">Bacillus clarus</name>
    <dbReference type="NCBI Taxonomy" id="2338372"/>
    <lineage>
        <taxon>Bacteria</taxon>
        <taxon>Bacillati</taxon>
        <taxon>Bacillota</taxon>
        <taxon>Bacilli</taxon>
        <taxon>Bacillales</taxon>
        <taxon>Bacillaceae</taxon>
        <taxon>Bacillus</taxon>
        <taxon>Bacillus cereus group</taxon>
    </lineage>
</organism>
<evidence type="ECO:0000313" key="2">
    <source>
        <dbReference type="Proteomes" id="UP000264294"/>
    </source>
</evidence>
<gene>
    <name evidence="1" type="ORF">D0U04_23060</name>
</gene>
<name>A0ABX9KQ46_9BACI</name>
<protein>
    <submittedName>
        <fullName evidence="1">Uncharacterized protein</fullName>
    </submittedName>
</protein>
<reference evidence="1 2" key="1">
    <citation type="submission" date="2018-08" db="EMBL/GenBank/DDBJ databases">
        <title>Bacillus clarus sp. nov. strain PS00077A.</title>
        <authorList>
            <person name="Mendez Acevedo M."/>
            <person name="Carroll L."/>
            <person name="Mukherjee M."/>
            <person name="Wiedmann M."/>
            <person name="Kovac J."/>
        </authorList>
    </citation>
    <scope>NUCLEOTIDE SEQUENCE [LARGE SCALE GENOMIC DNA]</scope>
    <source>
        <strain evidence="1 2">PS00077A</strain>
    </source>
</reference>
<sequence length="62" mass="7208">MLIFSVPIASYKPFTIKDTIYTSVVDPQIDLAEARVYATKSVTVSGFYKKDYYLNNNLFYRK</sequence>
<comment type="caution">
    <text evidence="1">The sequence shown here is derived from an EMBL/GenBank/DDBJ whole genome shotgun (WGS) entry which is preliminary data.</text>
</comment>
<dbReference type="EMBL" id="QVOD01000039">
    <property type="protein sequence ID" value="RFT64049.1"/>
    <property type="molecule type" value="Genomic_DNA"/>
</dbReference>
<evidence type="ECO:0000313" key="1">
    <source>
        <dbReference type="EMBL" id="RFT64049.1"/>
    </source>
</evidence>
<accession>A0ABX9KQ46</accession>
<proteinExistence type="predicted"/>
<keyword evidence="2" id="KW-1185">Reference proteome</keyword>
<dbReference type="Proteomes" id="UP000264294">
    <property type="component" value="Unassembled WGS sequence"/>
</dbReference>